<organism evidence="1 2">
    <name type="scientific">Apolygus lucorum</name>
    <name type="common">Small green plant bug</name>
    <name type="synonym">Lygocoris lucorum</name>
    <dbReference type="NCBI Taxonomy" id="248454"/>
    <lineage>
        <taxon>Eukaryota</taxon>
        <taxon>Metazoa</taxon>
        <taxon>Ecdysozoa</taxon>
        <taxon>Arthropoda</taxon>
        <taxon>Hexapoda</taxon>
        <taxon>Insecta</taxon>
        <taxon>Pterygota</taxon>
        <taxon>Neoptera</taxon>
        <taxon>Paraneoptera</taxon>
        <taxon>Hemiptera</taxon>
        <taxon>Heteroptera</taxon>
        <taxon>Panheteroptera</taxon>
        <taxon>Cimicomorpha</taxon>
        <taxon>Miridae</taxon>
        <taxon>Mirini</taxon>
        <taxon>Apolygus</taxon>
    </lineage>
</organism>
<sequence>MSSPTKNMDDNELMYSADELCRSLADAGYPVTTGWHSLNKISQQDLEDLAEREVDPFSKEDQLNDNIFESFLGDNEDEAAAAAPPVTEPIIPADEEEILAGNEVEILAGNEVSQESDEHEYQERRIRQSLPQKEKWKKEETKRKRCLGEPYVGYRRKIKGKTNLQIQDVPKPPRVLGPRCSSKFCERSLEARKCSTIEETDRQNLFDYLWSVDWKEKKMFICSLIDSCDPDTSKSLESSLNFKQ</sequence>
<keyword evidence="2" id="KW-1185">Reference proteome</keyword>
<dbReference type="OrthoDB" id="6630129at2759"/>
<name>A0A8S9XG18_APOLU</name>
<gene>
    <name evidence="1" type="ORF">GE061_016449</name>
</gene>
<dbReference type="EMBL" id="WIXP02000007">
    <property type="protein sequence ID" value="KAF6208000.1"/>
    <property type="molecule type" value="Genomic_DNA"/>
</dbReference>
<dbReference type="Proteomes" id="UP000466442">
    <property type="component" value="Unassembled WGS sequence"/>
</dbReference>
<dbReference type="AlphaFoldDB" id="A0A8S9XG18"/>
<protein>
    <submittedName>
        <fullName evidence="1">Uncharacterized protein</fullName>
    </submittedName>
</protein>
<evidence type="ECO:0000313" key="2">
    <source>
        <dbReference type="Proteomes" id="UP000466442"/>
    </source>
</evidence>
<reference evidence="1" key="1">
    <citation type="journal article" date="2021" name="Mol. Ecol. Resour.">
        <title>Apolygus lucorum genome provides insights into omnivorousness and mesophyll feeding.</title>
        <authorList>
            <person name="Liu Y."/>
            <person name="Liu H."/>
            <person name="Wang H."/>
            <person name="Huang T."/>
            <person name="Liu B."/>
            <person name="Yang B."/>
            <person name="Yin L."/>
            <person name="Li B."/>
            <person name="Zhang Y."/>
            <person name="Zhang S."/>
            <person name="Jiang F."/>
            <person name="Zhang X."/>
            <person name="Ren Y."/>
            <person name="Wang B."/>
            <person name="Wang S."/>
            <person name="Lu Y."/>
            <person name="Wu K."/>
            <person name="Fan W."/>
            <person name="Wang G."/>
        </authorList>
    </citation>
    <scope>NUCLEOTIDE SEQUENCE</scope>
    <source>
        <strain evidence="1">12Hb</strain>
    </source>
</reference>
<evidence type="ECO:0000313" key="1">
    <source>
        <dbReference type="EMBL" id="KAF6208000.1"/>
    </source>
</evidence>
<accession>A0A8S9XG18</accession>
<proteinExistence type="predicted"/>
<comment type="caution">
    <text evidence="1">The sequence shown here is derived from an EMBL/GenBank/DDBJ whole genome shotgun (WGS) entry which is preliminary data.</text>
</comment>